<dbReference type="InterPro" id="IPR002048">
    <property type="entry name" value="EF_hand_dom"/>
</dbReference>
<dbReference type="Gene3D" id="1.10.238.10">
    <property type="entry name" value="EF-hand"/>
    <property type="match status" value="1"/>
</dbReference>
<feature type="signal peptide" evidence="1">
    <location>
        <begin position="1"/>
        <end position="20"/>
    </location>
</feature>
<dbReference type="InterPro" id="IPR011992">
    <property type="entry name" value="EF-hand-dom_pair"/>
</dbReference>
<keyword evidence="1" id="KW-0732">Signal</keyword>
<feature type="chain" id="PRO_5045237687" description="EF-hand domain-containing protein" evidence="1">
    <location>
        <begin position="21"/>
        <end position="78"/>
    </location>
</feature>
<comment type="caution">
    <text evidence="3">The sequence shown here is derived from an EMBL/GenBank/DDBJ whole genome shotgun (WGS) entry which is preliminary data.</text>
</comment>
<evidence type="ECO:0000313" key="4">
    <source>
        <dbReference type="Proteomes" id="UP001144205"/>
    </source>
</evidence>
<sequence>MKSARIALAILLVSGSAAFAQDALDADGDGLVTLAELQAMYPDFTDEQFAEADTDASGALDEAELAAATEAGMIPAEE</sequence>
<feature type="domain" description="EF-hand" evidence="2">
    <location>
        <begin position="22"/>
        <end position="47"/>
    </location>
</feature>
<dbReference type="Pfam" id="PF13202">
    <property type="entry name" value="EF-hand_5"/>
    <property type="match status" value="2"/>
</dbReference>
<evidence type="ECO:0000259" key="2">
    <source>
        <dbReference type="PROSITE" id="PS50222"/>
    </source>
</evidence>
<dbReference type="PROSITE" id="PS50222">
    <property type="entry name" value="EF_HAND_2"/>
    <property type="match status" value="1"/>
</dbReference>
<gene>
    <name evidence="3" type="ORF">STA1M1_06870</name>
</gene>
<organism evidence="3 4">
    <name type="scientific">Sinisalibacter aestuarii</name>
    <dbReference type="NCBI Taxonomy" id="2949426"/>
    <lineage>
        <taxon>Bacteria</taxon>
        <taxon>Pseudomonadati</taxon>
        <taxon>Pseudomonadota</taxon>
        <taxon>Alphaproteobacteria</taxon>
        <taxon>Rhodobacterales</taxon>
        <taxon>Roseobacteraceae</taxon>
        <taxon>Sinisalibacter</taxon>
    </lineage>
</organism>
<protein>
    <recommendedName>
        <fullName evidence="2">EF-hand domain-containing protein</fullName>
    </recommendedName>
</protein>
<dbReference type="SUPFAM" id="SSF47473">
    <property type="entry name" value="EF-hand"/>
    <property type="match status" value="1"/>
</dbReference>
<dbReference type="RefSeq" id="WP_281840772.1">
    <property type="nucleotide sequence ID" value="NZ_BROH01000001.1"/>
</dbReference>
<dbReference type="EMBL" id="BROH01000001">
    <property type="protein sequence ID" value="GKY86818.1"/>
    <property type="molecule type" value="Genomic_DNA"/>
</dbReference>
<accession>A0ABQ5LPZ5</accession>
<reference evidence="3" key="1">
    <citation type="journal article" date="2023" name="Int. J. Syst. Evol. Microbiol.">
        <title>Sinisalibacter aestuarii sp. nov., isolated from estuarine sediment of the Arakawa River.</title>
        <authorList>
            <person name="Arafat S.T."/>
            <person name="Hirano S."/>
            <person name="Sato A."/>
            <person name="Takeuchi K."/>
            <person name="Yasuda T."/>
            <person name="Terahara T."/>
            <person name="Hamada M."/>
            <person name="Kobayashi T."/>
        </authorList>
    </citation>
    <scope>NUCLEOTIDE SEQUENCE</scope>
    <source>
        <strain evidence="3">B-399</strain>
    </source>
</reference>
<proteinExistence type="predicted"/>
<name>A0ABQ5LPZ5_9RHOB</name>
<dbReference type="InterPro" id="IPR018247">
    <property type="entry name" value="EF_Hand_1_Ca_BS"/>
</dbReference>
<dbReference type="PROSITE" id="PS00018">
    <property type="entry name" value="EF_HAND_1"/>
    <property type="match status" value="2"/>
</dbReference>
<keyword evidence="4" id="KW-1185">Reference proteome</keyword>
<evidence type="ECO:0000256" key="1">
    <source>
        <dbReference type="SAM" id="SignalP"/>
    </source>
</evidence>
<dbReference type="Proteomes" id="UP001144205">
    <property type="component" value="Unassembled WGS sequence"/>
</dbReference>
<evidence type="ECO:0000313" key="3">
    <source>
        <dbReference type="EMBL" id="GKY86818.1"/>
    </source>
</evidence>